<feature type="transmembrane region" description="Helical" evidence="1">
    <location>
        <begin position="45"/>
        <end position="63"/>
    </location>
</feature>
<keyword evidence="3" id="KW-1185">Reference proteome</keyword>
<evidence type="ECO:0000313" key="2">
    <source>
        <dbReference type="EMBL" id="XAH72310.1"/>
    </source>
</evidence>
<keyword evidence="1" id="KW-1133">Transmembrane helix</keyword>
<proteinExistence type="predicted"/>
<sequence length="72" mass="7548">MEFFTEVINVMKLLVCGFGAGMAVIGGINFASGHSQHNASKKEDGMGQLMGGGGIFLIGILLVPKLAEFFSI</sequence>
<keyword evidence="1" id="KW-0812">Transmembrane</keyword>
<dbReference type="Pfam" id="PF12750">
    <property type="entry name" value="Maff2"/>
    <property type="match status" value="1"/>
</dbReference>
<protein>
    <submittedName>
        <fullName evidence="2">Maff2 family protein</fullName>
    </submittedName>
</protein>
<gene>
    <name evidence="2" type="ORF">V6984_12295</name>
</gene>
<name>A0ABZ3ER80_9FIRM</name>
<dbReference type="EMBL" id="CP146256">
    <property type="protein sequence ID" value="XAH72310.1"/>
    <property type="molecule type" value="Genomic_DNA"/>
</dbReference>
<dbReference type="Proteomes" id="UP001451571">
    <property type="component" value="Chromosome"/>
</dbReference>
<accession>A0ABZ3ER80</accession>
<evidence type="ECO:0000313" key="3">
    <source>
        <dbReference type="Proteomes" id="UP001451571"/>
    </source>
</evidence>
<feature type="transmembrane region" description="Helical" evidence="1">
    <location>
        <begin position="12"/>
        <end position="33"/>
    </location>
</feature>
<dbReference type="RefSeq" id="WP_342755928.1">
    <property type="nucleotide sequence ID" value="NZ_CP146256.1"/>
</dbReference>
<organism evidence="2 3">
    <name type="scientific">Kineothrix sedimenti</name>
    <dbReference type="NCBI Taxonomy" id="3123317"/>
    <lineage>
        <taxon>Bacteria</taxon>
        <taxon>Bacillati</taxon>
        <taxon>Bacillota</taxon>
        <taxon>Clostridia</taxon>
        <taxon>Lachnospirales</taxon>
        <taxon>Lachnospiraceae</taxon>
        <taxon>Kineothrix</taxon>
    </lineage>
</organism>
<evidence type="ECO:0000256" key="1">
    <source>
        <dbReference type="SAM" id="Phobius"/>
    </source>
</evidence>
<dbReference type="InterPro" id="IPR024272">
    <property type="entry name" value="MAFF-rel"/>
</dbReference>
<keyword evidence="1" id="KW-0472">Membrane</keyword>
<reference evidence="2 3" key="1">
    <citation type="submission" date="2024-02" db="EMBL/GenBank/DDBJ databases">
        <title>Bacterial strain from lacustrine sediment.</title>
        <authorList>
            <person name="Petit C."/>
            <person name="Fadhlaoui K."/>
        </authorList>
    </citation>
    <scope>NUCLEOTIDE SEQUENCE [LARGE SCALE GENOMIC DNA]</scope>
    <source>
        <strain evidence="2 3">IPX-CK</strain>
    </source>
</reference>